<feature type="region of interest" description="Disordered" evidence="2">
    <location>
        <begin position="45"/>
        <end position="145"/>
    </location>
</feature>
<accession>A0A835GZI6</accession>
<feature type="compositionally biased region" description="Low complexity" evidence="2">
    <location>
        <begin position="119"/>
        <end position="131"/>
    </location>
</feature>
<feature type="compositionally biased region" description="Acidic residues" evidence="2">
    <location>
        <begin position="459"/>
        <end position="477"/>
    </location>
</feature>
<dbReference type="PANTHER" id="PTHR38160:SF1">
    <property type="entry name" value="ZINC FINGER CCCH DOMAIN-CONTAINING PROTEIN 40"/>
    <property type="match status" value="1"/>
</dbReference>
<reference evidence="4 5" key="1">
    <citation type="submission" date="2020-10" db="EMBL/GenBank/DDBJ databases">
        <title>The Coptis chinensis genome and diversification of protoberbering-type alkaloids.</title>
        <authorList>
            <person name="Wang B."/>
            <person name="Shu S."/>
            <person name="Song C."/>
            <person name="Liu Y."/>
        </authorList>
    </citation>
    <scope>NUCLEOTIDE SEQUENCE [LARGE SCALE GENOMIC DNA]</scope>
    <source>
        <strain evidence="4">HL-2020</strain>
        <tissue evidence="4">Leaf</tissue>
    </source>
</reference>
<keyword evidence="1" id="KW-0479">Metal-binding</keyword>
<feature type="compositionally biased region" description="Basic and acidic residues" evidence="2">
    <location>
        <begin position="49"/>
        <end position="66"/>
    </location>
</feature>
<dbReference type="OrthoDB" id="665283at2759"/>
<feature type="domain" description="C3H1-type" evidence="3">
    <location>
        <begin position="6"/>
        <end position="32"/>
    </location>
</feature>
<comment type="caution">
    <text evidence="4">The sequence shown here is derived from an EMBL/GenBank/DDBJ whole genome shotgun (WGS) entry which is preliminary data.</text>
</comment>
<feature type="region of interest" description="Disordered" evidence="2">
    <location>
        <begin position="341"/>
        <end position="363"/>
    </location>
</feature>
<sequence>MVEKKLFKTKICILYEKGGCNRQSCSFAHGDAELRRFTASASASASFNGRRDYRGTDLRDKLERRHSPQRRYSPGRDFRGRHALHGQKQLSYDRGYNPSRSPSRSERRHRMKQHVDGQSDISGSVRVSDGSDGYKGRKLVSSSAKDELEDQLNQVQLDVDMLDNRKCALEVRAKAKPQVNIGSSDTYFVVYNFRLNSTIKKVIKVHTRYSKAQEELKRQVLILYSVFRSQARLQRLGDQLSSNASRPNAIDEDSSVNVASDGEPYGDNGLSPRDARRNLPSPSKKRTRISYEASEEAKTANSRKLLVRAPVSEKFAQVDLVATRSDNYCKDTDVPNKVLMGGNGLRAGANEENNNKRRKNDSLGIAPMEKVKGLESGHVLHPTCMAAHAVDEHIEAIEVEEKIELVDAAATVYEKNTRRERASLPCLPPPPPLPPSLKSAYKQHNGEDEDVDVEHLDVEEHDVDINNEVDMEEETSN</sequence>
<gene>
    <name evidence="4" type="ORF">IFM89_015504</name>
</gene>
<evidence type="ECO:0000256" key="2">
    <source>
        <dbReference type="SAM" id="MobiDB-lite"/>
    </source>
</evidence>
<protein>
    <recommendedName>
        <fullName evidence="3">C3H1-type domain-containing protein</fullName>
    </recommendedName>
</protein>
<evidence type="ECO:0000313" key="5">
    <source>
        <dbReference type="Proteomes" id="UP000631114"/>
    </source>
</evidence>
<feature type="zinc finger region" description="C3H1-type" evidence="1">
    <location>
        <begin position="6"/>
        <end position="32"/>
    </location>
</feature>
<dbReference type="InterPro" id="IPR045868">
    <property type="entry name" value="Znf_C3H13/40"/>
</dbReference>
<dbReference type="PROSITE" id="PS50103">
    <property type="entry name" value="ZF_C3H1"/>
    <property type="match status" value="1"/>
</dbReference>
<dbReference type="PANTHER" id="PTHR38160">
    <property type="entry name" value="ZINC FINGER CCCH DOMAIN-CONTAINING PROTEIN 40"/>
    <property type="match status" value="1"/>
</dbReference>
<dbReference type="InterPro" id="IPR000571">
    <property type="entry name" value="Znf_CCCH"/>
</dbReference>
<dbReference type="AlphaFoldDB" id="A0A835GZI6"/>
<organism evidence="4 5">
    <name type="scientific">Coptis chinensis</name>
    <dbReference type="NCBI Taxonomy" id="261450"/>
    <lineage>
        <taxon>Eukaryota</taxon>
        <taxon>Viridiplantae</taxon>
        <taxon>Streptophyta</taxon>
        <taxon>Embryophyta</taxon>
        <taxon>Tracheophyta</taxon>
        <taxon>Spermatophyta</taxon>
        <taxon>Magnoliopsida</taxon>
        <taxon>Ranunculales</taxon>
        <taxon>Ranunculaceae</taxon>
        <taxon>Coptidoideae</taxon>
        <taxon>Coptis</taxon>
    </lineage>
</organism>
<evidence type="ECO:0000313" key="4">
    <source>
        <dbReference type="EMBL" id="KAF9588777.1"/>
    </source>
</evidence>
<dbReference type="EMBL" id="JADFTS010000009">
    <property type="protein sequence ID" value="KAF9588777.1"/>
    <property type="molecule type" value="Genomic_DNA"/>
</dbReference>
<feature type="compositionally biased region" description="Pro residues" evidence="2">
    <location>
        <begin position="426"/>
        <end position="435"/>
    </location>
</feature>
<feature type="region of interest" description="Disordered" evidence="2">
    <location>
        <begin position="238"/>
        <end position="295"/>
    </location>
</feature>
<feature type="region of interest" description="Disordered" evidence="2">
    <location>
        <begin position="418"/>
        <end position="477"/>
    </location>
</feature>
<name>A0A835GZI6_9MAGN</name>
<evidence type="ECO:0000256" key="1">
    <source>
        <dbReference type="PROSITE-ProRule" id="PRU00723"/>
    </source>
</evidence>
<evidence type="ECO:0000259" key="3">
    <source>
        <dbReference type="PROSITE" id="PS50103"/>
    </source>
</evidence>
<proteinExistence type="predicted"/>
<dbReference type="Gene3D" id="4.10.1000.10">
    <property type="entry name" value="Zinc finger, CCCH-type"/>
    <property type="match status" value="1"/>
</dbReference>
<dbReference type="Proteomes" id="UP000631114">
    <property type="component" value="Unassembled WGS sequence"/>
</dbReference>
<dbReference type="GO" id="GO:0008270">
    <property type="term" value="F:zinc ion binding"/>
    <property type="evidence" value="ECO:0007669"/>
    <property type="project" value="UniProtKB-KW"/>
</dbReference>
<keyword evidence="5" id="KW-1185">Reference proteome</keyword>
<keyword evidence="1" id="KW-0863">Zinc-finger</keyword>
<keyword evidence="1" id="KW-0862">Zinc</keyword>